<comment type="similarity">
    <text evidence="1">Belongs to the SdhE FAD assembly factor family.</text>
</comment>
<name>G2J892_9BURK</name>
<comment type="caution">
    <text evidence="4">The sequence shown here is derived from an EMBL/GenBank/DDBJ whole genome shotgun (WGS) entry which is preliminary data.</text>
</comment>
<evidence type="ECO:0000256" key="3">
    <source>
        <dbReference type="ARBA" id="ARBA00023186"/>
    </source>
</evidence>
<dbReference type="Gene3D" id="1.10.150.250">
    <property type="entry name" value="Flavinator of succinate dehydrogenase"/>
    <property type="match status" value="1"/>
</dbReference>
<proteinExistence type="inferred from homology"/>
<evidence type="ECO:0000256" key="2">
    <source>
        <dbReference type="ARBA" id="ARBA00019418"/>
    </source>
</evidence>
<gene>
    <name evidence="4" type="ORF">CAGGBEG34_10014</name>
</gene>
<sequence length="98" mass="11801">MGFIILIMPHLFTSSLRLLELRRLRWRARRGRLENDLIFERFFSRYETALDGSDIEILRRILALSDDVLSNILLMRIHPEGEWATPEMMRMWARLRSV</sequence>
<evidence type="ECO:0000256" key="1">
    <source>
        <dbReference type="ARBA" id="ARBA00008571"/>
    </source>
</evidence>
<keyword evidence="5" id="KW-1185">Reference proteome</keyword>
<dbReference type="Pfam" id="PF03937">
    <property type="entry name" value="Sdh5"/>
    <property type="match status" value="1"/>
</dbReference>
<dbReference type="EMBL" id="CAFB01000036">
    <property type="protein sequence ID" value="CCD28989.1"/>
    <property type="molecule type" value="Genomic_DNA"/>
</dbReference>
<accession>G2J892</accession>
<reference evidence="4 5" key="1">
    <citation type="submission" date="2011-08" db="EMBL/GenBank/DDBJ databases">
        <title>The genome of the obligate endobacterium of an arbuscular mycorrhizal fungus reveals an interphylum network of nutritional interactions.</title>
        <authorList>
            <person name="Ghignone S."/>
            <person name="Salvioli A."/>
            <person name="Anca I."/>
            <person name="Lumini E."/>
            <person name="Ortu G."/>
            <person name="Petiti L."/>
            <person name="Cruveiller S."/>
            <person name="Bianciotto V."/>
            <person name="Piffanelli P."/>
            <person name="Lanfranco L."/>
            <person name="Bonfante P."/>
        </authorList>
    </citation>
    <scope>NUCLEOTIDE SEQUENCE [LARGE SCALE GENOMIC DNA]</scope>
    <source>
        <strain evidence="4 5">BEG34</strain>
    </source>
</reference>
<dbReference type="STRING" id="1070319.CAGGBEG34_10014"/>
<evidence type="ECO:0000313" key="4">
    <source>
        <dbReference type="EMBL" id="CCD28989.1"/>
    </source>
</evidence>
<dbReference type="InterPro" id="IPR005631">
    <property type="entry name" value="SDH"/>
</dbReference>
<dbReference type="eggNOG" id="COG2938">
    <property type="taxonomic scope" value="Bacteria"/>
</dbReference>
<dbReference type="SUPFAM" id="SSF109910">
    <property type="entry name" value="YgfY-like"/>
    <property type="match status" value="1"/>
</dbReference>
<dbReference type="Proteomes" id="UP000054051">
    <property type="component" value="Unassembled WGS sequence"/>
</dbReference>
<dbReference type="InterPro" id="IPR036714">
    <property type="entry name" value="SDH_sf"/>
</dbReference>
<dbReference type="AlphaFoldDB" id="G2J892"/>
<organism evidence="4 5">
    <name type="scientific">Candidatus Glomeribacter gigasporarum BEG34</name>
    <dbReference type="NCBI Taxonomy" id="1070319"/>
    <lineage>
        <taxon>Bacteria</taxon>
        <taxon>Pseudomonadati</taxon>
        <taxon>Pseudomonadota</taxon>
        <taxon>Betaproteobacteria</taxon>
        <taxon>Burkholderiales</taxon>
        <taxon>Burkholderiaceae</taxon>
        <taxon>Candidatus Glomeribacter</taxon>
    </lineage>
</organism>
<keyword evidence="3" id="KW-0143">Chaperone</keyword>
<evidence type="ECO:0000313" key="5">
    <source>
        <dbReference type="Proteomes" id="UP000054051"/>
    </source>
</evidence>
<protein>
    <recommendedName>
        <fullName evidence="2">FAD assembly factor SdhE</fullName>
    </recommendedName>
</protein>